<proteinExistence type="inferred from homology"/>
<dbReference type="InterPro" id="IPR017853">
    <property type="entry name" value="GH"/>
</dbReference>
<dbReference type="SUPFAM" id="SSF51445">
    <property type="entry name" value="(Trans)glycosidases"/>
    <property type="match status" value="1"/>
</dbReference>
<comment type="similarity">
    <text evidence="1">Belongs to the glycosyl hydrolase 39 family.</text>
</comment>
<dbReference type="EMBL" id="VUNS01000028">
    <property type="protein sequence ID" value="MST99049.1"/>
    <property type="molecule type" value="Genomic_DNA"/>
</dbReference>
<keyword evidence="7" id="KW-1185">Reference proteome</keyword>
<organism evidence="6 7">
    <name type="scientific">Victivallis lenta</name>
    <dbReference type="NCBI Taxonomy" id="2606640"/>
    <lineage>
        <taxon>Bacteria</taxon>
        <taxon>Pseudomonadati</taxon>
        <taxon>Lentisphaerota</taxon>
        <taxon>Lentisphaeria</taxon>
        <taxon>Victivallales</taxon>
        <taxon>Victivallaceae</taxon>
        <taxon>Victivallis</taxon>
    </lineage>
</organism>
<comment type="caution">
    <text evidence="6">The sequence shown here is derived from an EMBL/GenBank/DDBJ whole genome shotgun (WGS) entry which is preliminary data.</text>
</comment>
<dbReference type="PANTHER" id="PTHR12631:SF10">
    <property type="entry name" value="BETA-XYLOSIDASE-LIKE PROTEIN-RELATED"/>
    <property type="match status" value="1"/>
</dbReference>
<dbReference type="InterPro" id="IPR049166">
    <property type="entry name" value="GH39_cat"/>
</dbReference>
<keyword evidence="2" id="KW-0378">Hydrolase</keyword>
<dbReference type="Pfam" id="PF01229">
    <property type="entry name" value="Glyco_hydro_39"/>
    <property type="match status" value="1"/>
</dbReference>
<keyword evidence="4" id="KW-0732">Signal</keyword>
<dbReference type="GO" id="GO:0004553">
    <property type="term" value="F:hydrolase activity, hydrolyzing O-glycosyl compounds"/>
    <property type="evidence" value="ECO:0007669"/>
    <property type="project" value="TreeGrafter"/>
</dbReference>
<evidence type="ECO:0000313" key="6">
    <source>
        <dbReference type="EMBL" id="MST99049.1"/>
    </source>
</evidence>
<gene>
    <name evidence="6" type="ORF">FYJ85_18610</name>
</gene>
<feature type="signal peptide" evidence="4">
    <location>
        <begin position="1"/>
        <end position="21"/>
    </location>
</feature>
<name>A0A844G9Y7_9BACT</name>
<protein>
    <recommendedName>
        <fullName evidence="5">Glycosyl hydrolases family 39 N-terminal catalytic domain-containing protein</fullName>
    </recommendedName>
</protein>
<evidence type="ECO:0000313" key="7">
    <source>
        <dbReference type="Proteomes" id="UP000435649"/>
    </source>
</evidence>
<dbReference type="PANTHER" id="PTHR12631">
    <property type="entry name" value="ALPHA-L-IDURONIDASE"/>
    <property type="match status" value="1"/>
</dbReference>
<evidence type="ECO:0000259" key="5">
    <source>
        <dbReference type="Pfam" id="PF01229"/>
    </source>
</evidence>
<evidence type="ECO:0000256" key="3">
    <source>
        <dbReference type="ARBA" id="ARBA00023295"/>
    </source>
</evidence>
<evidence type="ECO:0000256" key="2">
    <source>
        <dbReference type="ARBA" id="ARBA00022801"/>
    </source>
</evidence>
<dbReference type="RefSeq" id="WP_154420165.1">
    <property type="nucleotide sequence ID" value="NZ_VUNS01000028.1"/>
</dbReference>
<dbReference type="Proteomes" id="UP000435649">
    <property type="component" value="Unassembled WGS sequence"/>
</dbReference>
<sequence length="575" mass="63827">MRKIVFAVLLLASALRSGAVALPEQAWQVWSPEAVRPEQFRQENGVFLLQAGPAQEISRHCSIPAEPGEYLLSAELRCTDVENQAVIGLEAWGGGVWKKAVFSPPAKGSGAFVPVQARIEISGEVESLKAVLLLRGPGKAEFRKVALEKAGGNPLLPDAVRSGGTLSLRVTEKETGPVNRRLFGGHYFDIRDRKTAYADMGMSVCREGGPGFFSPGRLNPDGNAWRWEDLDRFLGWSRENRVEVLGLIGGAVPWMMPDGLESPAGWKVFYERWSDFAVEVARHAGTVRHWELWNEPDGGHWFGRPWHAGAKEYAPLYLETARKLKALNPELQVGTGGIADPFRGSIDNWWVPVAKHPGVAELIDFVAIHGYYGDPANQIFARGIDHMRARMRECLGREVPLWVTEFNVHPLEDFTHRGYSFPLQAVMIAEYLALFAQKEIESSQYFCVGWWESDFSPWDGKTGAPRPVFHAYAFWKDFAGTRLAVTNPEEAELPVVACRTDEGARIAYVPARREAKLRIGFEGCSEADRVAVNGFYGDSVIPVVFSRSMAGGVLSVDIDWPQGARALLKVEVRPK</sequence>
<feature type="domain" description="Glycosyl hydrolases family 39 N-terminal catalytic" evidence="5">
    <location>
        <begin position="270"/>
        <end position="389"/>
    </location>
</feature>
<keyword evidence="3" id="KW-0326">Glycosidase</keyword>
<evidence type="ECO:0000256" key="1">
    <source>
        <dbReference type="ARBA" id="ARBA00008875"/>
    </source>
</evidence>
<dbReference type="Gene3D" id="3.20.20.80">
    <property type="entry name" value="Glycosidases"/>
    <property type="match status" value="1"/>
</dbReference>
<evidence type="ECO:0000256" key="4">
    <source>
        <dbReference type="SAM" id="SignalP"/>
    </source>
</evidence>
<feature type="chain" id="PRO_5032741736" description="Glycosyl hydrolases family 39 N-terminal catalytic domain-containing protein" evidence="4">
    <location>
        <begin position="22"/>
        <end position="575"/>
    </location>
</feature>
<accession>A0A844G9Y7</accession>
<dbReference type="Gene3D" id="2.60.120.260">
    <property type="entry name" value="Galactose-binding domain-like"/>
    <property type="match status" value="1"/>
</dbReference>
<reference evidence="6 7" key="1">
    <citation type="submission" date="2019-08" db="EMBL/GenBank/DDBJ databases">
        <title>In-depth cultivation of the pig gut microbiome towards novel bacterial diversity and tailored functional studies.</title>
        <authorList>
            <person name="Wylensek D."/>
            <person name="Hitch T.C.A."/>
            <person name="Clavel T."/>
        </authorList>
    </citation>
    <scope>NUCLEOTIDE SEQUENCE [LARGE SCALE GENOMIC DNA]</scope>
    <source>
        <strain evidence="6 7">BBE-744-WT-12</strain>
    </source>
</reference>
<dbReference type="InterPro" id="IPR051923">
    <property type="entry name" value="Glycosyl_Hydrolase_39"/>
</dbReference>
<dbReference type="AlphaFoldDB" id="A0A844G9Y7"/>